<evidence type="ECO:0000313" key="1">
    <source>
        <dbReference type="EMBL" id="RIA94273.1"/>
    </source>
</evidence>
<dbReference type="AlphaFoldDB" id="A0A397T7U0"/>
<organism evidence="1 2">
    <name type="scientific">Glomus cerebriforme</name>
    <dbReference type="NCBI Taxonomy" id="658196"/>
    <lineage>
        <taxon>Eukaryota</taxon>
        <taxon>Fungi</taxon>
        <taxon>Fungi incertae sedis</taxon>
        <taxon>Mucoromycota</taxon>
        <taxon>Glomeromycotina</taxon>
        <taxon>Glomeromycetes</taxon>
        <taxon>Glomerales</taxon>
        <taxon>Glomeraceae</taxon>
        <taxon>Glomus</taxon>
    </lineage>
</organism>
<sequence>MRTAIYYDNIDNISEILANLFNKYTHPYIINWCQHKNIVDNNATNILRPKDRKFVDAVTSQNINITQITLATDTQQMYQMYQQIFSDGHTSLLTFMKFVLGLTYLLTNLKTTHLEDFYPFIGITYFIYSKIERSSLMNDNNKGFILQDIRNLWNHSDIRTSVPLSVYIQNSLIQTLNDVSYI</sequence>
<name>A0A397T7U0_9GLOM</name>
<protein>
    <submittedName>
        <fullName evidence="1">Uncharacterized protein</fullName>
    </submittedName>
</protein>
<proteinExistence type="predicted"/>
<comment type="caution">
    <text evidence="1">The sequence shown here is derived from an EMBL/GenBank/DDBJ whole genome shotgun (WGS) entry which is preliminary data.</text>
</comment>
<gene>
    <name evidence="1" type="ORF">C1645_818263</name>
</gene>
<dbReference type="EMBL" id="QKYT01000085">
    <property type="protein sequence ID" value="RIA94273.1"/>
    <property type="molecule type" value="Genomic_DNA"/>
</dbReference>
<reference evidence="1 2" key="1">
    <citation type="submission" date="2018-06" db="EMBL/GenBank/DDBJ databases">
        <title>Comparative genomics reveals the genomic features of Rhizophagus irregularis, R. cerebriforme, R. diaphanum and Gigaspora rosea, and their symbiotic lifestyle signature.</title>
        <authorList>
            <person name="Morin E."/>
            <person name="San Clemente H."/>
            <person name="Chen E.C.H."/>
            <person name="De La Providencia I."/>
            <person name="Hainaut M."/>
            <person name="Kuo A."/>
            <person name="Kohler A."/>
            <person name="Murat C."/>
            <person name="Tang N."/>
            <person name="Roy S."/>
            <person name="Loubradou J."/>
            <person name="Henrissat B."/>
            <person name="Grigoriev I.V."/>
            <person name="Corradi N."/>
            <person name="Roux C."/>
            <person name="Martin F.M."/>
        </authorList>
    </citation>
    <scope>NUCLEOTIDE SEQUENCE [LARGE SCALE GENOMIC DNA]</scope>
    <source>
        <strain evidence="1 2">DAOM 227022</strain>
    </source>
</reference>
<keyword evidence="2" id="KW-1185">Reference proteome</keyword>
<accession>A0A397T7U0</accession>
<dbReference type="Proteomes" id="UP000265703">
    <property type="component" value="Unassembled WGS sequence"/>
</dbReference>
<evidence type="ECO:0000313" key="2">
    <source>
        <dbReference type="Proteomes" id="UP000265703"/>
    </source>
</evidence>